<organism evidence="4">
    <name type="scientific">uncultured Alphaproteobacteria bacterium</name>
    <dbReference type="NCBI Taxonomy" id="91750"/>
    <lineage>
        <taxon>Bacteria</taxon>
        <taxon>Pseudomonadati</taxon>
        <taxon>Pseudomonadota</taxon>
        <taxon>Alphaproteobacteria</taxon>
        <taxon>environmental samples</taxon>
    </lineage>
</organism>
<dbReference type="GO" id="GO:1902209">
    <property type="term" value="P:negative regulation of bacterial-type flagellum assembly"/>
    <property type="evidence" value="ECO:0007669"/>
    <property type="project" value="InterPro"/>
</dbReference>
<name>A0A212JPL6_9PROT</name>
<dbReference type="InterPro" id="IPR009967">
    <property type="entry name" value="Flagellum_FlbT"/>
</dbReference>
<dbReference type="AlphaFoldDB" id="A0A212JPL6"/>
<dbReference type="Pfam" id="PF07378">
    <property type="entry name" value="FlbT"/>
    <property type="match status" value="1"/>
</dbReference>
<accession>A0A212JPL6</accession>
<evidence type="ECO:0000256" key="2">
    <source>
        <dbReference type="ARBA" id="ARBA00022795"/>
    </source>
</evidence>
<sequence>MPLKLTLRRNEKILIGNAVLQNGDAKSEFVVLNHVPVLREKDMMTEEQADTVAKKIYYTILNMYVSPEQERSFHNFYFLLLKQMLVMPLGDEGLDLMMETSEHIIAGDHYKALKSCKKLIDYEAEVLSHGE</sequence>
<evidence type="ECO:0000313" key="4">
    <source>
        <dbReference type="EMBL" id="SBW01367.1"/>
    </source>
</evidence>
<keyword evidence="2" id="KW-1005">Bacterial flagellum biogenesis</keyword>
<protein>
    <submittedName>
        <fullName evidence="4">Putative flagellum biosynthesis repressor protein FlbT</fullName>
    </submittedName>
</protein>
<dbReference type="GO" id="GO:0048027">
    <property type="term" value="F:mRNA 5'-UTR binding"/>
    <property type="evidence" value="ECO:0007669"/>
    <property type="project" value="InterPro"/>
</dbReference>
<dbReference type="GO" id="GO:0044781">
    <property type="term" value="P:bacterial-type flagellum organization"/>
    <property type="evidence" value="ECO:0007669"/>
    <property type="project" value="UniProtKB-KW"/>
</dbReference>
<dbReference type="EMBL" id="FLUO01000001">
    <property type="protein sequence ID" value="SBW01367.1"/>
    <property type="molecule type" value="Genomic_DNA"/>
</dbReference>
<dbReference type="GO" id="GO:0006402">
    <property type="term" value="P:mRNA catabolic process"/>
    <property type="evidence" value="ECO:0007669"/>
    <property type="project" value="InterPro"/>
</dbReference>
<keyword evidence="1" id="KW-0678">Repressor</keyword>
<gene>
    <name evidence="4" type="primary">flbT</name>
    <name evidence="4" type="ORF">KL86APRO_11418</name>
</gene>
<keyword evidence="3" id="KW-0694">RNA-binding</keyword>
<evidence type="ECO:0000256" key="3">
    <source>
        <dbReference type="ARBA" id="ARBA00022884"/>
    </source>
</evidence>
<proteinExistence type="predicted"/>
<evidence type="ECO:0000256" key="1">
    <source>
        <dbReference type="ARBA" id="ARBA00022491"/>
    </source>
</evidence>
<reference evidence="4" key="1">
    <citation type="submission" date="2016-04" db="EMBL/GenBank/DDBJ databases">
        <authorList>
            <person name="Evans L.H."/>
            <person name="Alamgir A."/>
            <person name="Owens N."/>
            <person name="Weber N.D."/>
            <person name="Virtaneva K."/>
            <person name="Barbian K."/>
            <person name="Babar A."/>
            <person name="Rosenke K."/>
        </authorList>
    </citation>
    <scope>NUCLEOTIDE SEQUENCE</scope>
    <source>
        <strain evidence="4">86</strain>
    </source>
</reference>